<dbReference type="Proteomes" id="UP001165042">
    <property type="component" value="Unassembled WGS sequence"/>
</dbReference>
<keyword evidence="2" id="KW-1185">Reference proteome</keyword>
<name>A0A9W6V8C8_9PSEU</name>
<reference evidence="1" key="1">
    <citation type="submission" date="2023-02" db="EMBL/GenBank/DDBJ databases">
        <title>Actinokineospora globicatena NBRC 15670.</title>
        <authorList>
            <person name="Ichikawa N."/>
            <person name="Sato H."/>
            <person name="Tonouchi N."/>
        </authorList>
    </citation>
    <scope>NUCLEOTIDE SEQUENCE</scope>
    <source>
        <strain evidence="1">NBRC 15670</strain>
    </source>
</reference>
<protein>
    <submittedName>
        <fullName evidence="1">Uncharacterized protein</fullName>
    </submittedName>
</protein>
<sequence length="75" mass="8601">MRLQVAEFDRYRFAGEARTLATVLTDGVAIRWDGDFWIVDLDPGSDTWSDSRLEVSQQYIVGRELRFSVADGPYI</sequence>
<organism evidence="1 2">
    <name type="scientific">Actinokineospora globicatena</name>
    <dbReference type="NCBI Taxonomy" id="103729"/>
    <lineage>
        <taxon>Bacteria</taxon>
        <taxon>Bacillati</taxon>
        <taxon>Actinomycetota</taxon>
        <taxon>Actinomycetes</taxon>
        <taxon>Pseudonocardiales</taxon>
        <taxon>Pseudonocardiaceae</taxon>
        <taxon>Actinokineospora</taxon>
    </lineage>
</organism>
<accession>A0A9W6V8C8</accession>
<proteinExistence type="predicted"/>
<evidence type="ECO:0000313" key="1">
    <source>
        <dbReference type="EMBL" id="GLW89856.1"/>
    </source>
</evidence>
<dbReference type="AlphaFoldDB" id="A0A9W6V8C8"/>
<comment type="caution">
    <text evidence="1">The sequence shown here is derived from an EMBL/GenBank/DDBJ whole genome shotgun (WGS) entry which is preliminary data.</text>
</comment>
<evidence type="ECO:0000313" key="2">
    <source>
        <dbReference type="Proteomes" id="UP001165042"/>
    </source>
</evidence>
<gene>
    <name evidence="1" type="ORF">Aglo03_06720</name>
</gene>
<dbReference type="EMBL" id="BSSD01000001">
    <property type="protein sequence ID" value="GLW89856.1"/>
    <property type="molecule type" value="Genomic_DNA"/>
</dbReference>
<dbReference type="RefSeq" id="WP_285607376.1">
    <property type="nucleotide sequence ID" value="NZ_BSSD01000001.1"/>
</dbReference>